<evidence type="ECO:0000256" key="1">
    <source>
        <dbReference type="SAM" id="Phobius"/>
    </source>
</evidence>
<dbReference type="Proteomes" id="UP001225873">
    <property type="component" value="Unassembled WGS sequence"/>
</dbReference>
<feature type="transmembrane region" description="Helical" evidence="1">
    <location>
        <begin position="108"/>
        <end position="130"/>
    </location>
</feature>
<protein>
    <recommendedName>
        <fullName evidence="4">DUF4064 domain-containing protein</fullName>
    </recommendedName>
</protein>
<organism evidence="2 3">
    <name type="scientific">Planococcus notacanthi</name>
    <dbReference type="NCBI Taxonomy" id="3035188"/>
    <lineage>
        <taxon>Bacteria</taxon>
        <taxon>Bacillati</taxon>
        <taxon>Bacillota</taxon>
        <taxon>Bacilli</taxon>
        <taxon>Bacillales</taxon>
        <taxon>Caryophanaceae</taxon>
        <taxon>Planococcus</taxon>
    </lineage>
</organism>
<keyword evidence="1" id="KW-0812">Transmembrane</keyword>
<evidence type="ECO:0008006" key="4">
    <source>
        <dbReference type="Google" id="ProtNLM"/>
    </source>
</evidence>
<evidence type="ECO:0000313" key="3">
    <source>
        <dbReference type="Proteomes" id="UP001225873"/>
    </source>
</evidence>
<dbReference type="EMBL" id="JASDCQ010000001">
    <property type="protein sequence ID" value="MDN3426347.1"/>
    <property type="molecule type" value="Genomic_DNA"/>
</dbReference>
<proteinExistence type="predicted"/>
<evidence type="ECO:0000313" key="2">
    <source>
        <dbReference type="EMBL" id="MDN3426347.1"/>
    </source>
</evidence>
<keyword evidence="1" id="KW-0472">Membrane</keyword>
<reference evidence="2 3" key="1">
    <citation type="submission" date="2023-03" db="EMBL/GenBank/DDBJ databases">
        <authorList>
            <person name="Uniacke-Lowe S."/>
            <person name="Ross P."/>
            <person name="Hill C."/>
        </authorList>
    </citation>
    <scope>NUCLEOTIDE SEQUENCE [LARGE SCALE GENOMIC DNA]</scope>
    <source>
        <strain evidence="2 3">APC 4016</strain>
    </source>
</reference>
<comment type="caution">
    <text evidence="2">The sequence shown here is derived from an EMBL/GenBank/DDBJ whole genome shotgun (WGS) entry which is preliminary data.</text>
</comment>
<gene>
    <name evidence="2" type="ORF">QMA01_03490</name>
</gene>
<feature type="transmembrane region" description="Helical" evidence="1">
    <location>
        <begin position="7"/>
        <end position="26"/>
    </location>
</feature>
<keyword evidence="3" id="KW-1185">Reference proteome</keyword>
<sequence>MQLNQKLVLSSILLLVALLAGSGLFLNSLERNQWVHETLIEVFQNDAKVKQDMSRGEVTVSADEFADNMVIFVEDVLMYPFYMLVFAVFLGLFGFLMMATHPSIASAFLALAGVLSLFTLVPPVLLFFAANSLVKSGGTLTAVPHRNAF</sequence>
<name>A0ABT7ZGZ7_9BACL</name>
<keyword evidence="1" id="KW-1133">Transmembrane helix</keyword>
<dbReference type="RefSeq" id="WP_290185998.1">
    <property type="nucleotide sequence ID" value="NZ_JASDCQ010000001.1"/>
</dbReference>
<accession>A0ABT7ZGZ7</accession>
<feature type="transmembrane region" description="Helical" evidence="1">
    <location>
        <begin position="77"/>
        <end position="96"/>
    </location>
</feature>